<dbReference type="InterPro" id="IPR024413">
    <property type="entry name" value="Phage_phiKZ_Orf92_int-head"/>
</dbReference>
<reference evidence="1 2" key="1">
    <citation type="submission" date="2017-05" db="EMBL/GenBank/DDBJ databases">
        <authorList>
            <person name="Song R."/>
            <person name="Chenine A.L."/>
            <person name="Ruprecht R.M."/>
        </authorList>
    </citation>
    <scope>NUCLEOTIDE SEQUENCE [LARGE SCALE GENOMIC DNA]</scope>
</reference>
<protein>
    <submittedName>
        <fullName evidence="1">Virion structural protein</fullName>
    </submittedName>
</protein>
<name>A0A1Y0SXS4_9CAUD</name>
<organism evidence="1 2">
    <name type="scientific">Pseudomonas phage Noxifer</name>
    <dbReference type="NCBI Taxonomy" id="2006684"/>
    <lineage>
        <taxon>Viruses</taxon>
        <taxon>Duplodnaviria</taxon>
        <taxon>Heunggongvirae</taxon>
        <taxon>Uroviricota</taxon>
        <taxon>Caudoviricetes</taxon>
        <taxon>Chimalliviridae</taxon>
        <taxon>Noxifervirus</taxon>
        <taxon>Noxifervirus noxifer</taxon>
    </lineage>
</organism>
<dbReference type="Pfam" id="PF12699">
    <property type="entry name" value="phiKZ_IP"/>
    <property type="match status" value="1"/>
</dbReference>
<proteinExistence type="predicted"/>
<sequence length="397" mass="43246">MVATTFKESTGDLDHMFKLHCALEAYGELLGGDEVDIDSSLGRSIQLGMESIDPSIDLKEGSYITLRMIKEGVIKVAKATREAIRVLLEIVGNLYVKFTGSLGRVRGHQKAVSKRIGRLGNRVSYKQMEISGINRLSVNGSFVGDNVEVLGAIRNISEHLLNKHPATVVKVARVCSRRFVDLVESNQGSSKKELAQAGMQTFIDTLQAAVVPVAGQQPVKAGELSGSFTSGRYLRSEVMPGNWALVYTNLAEAVRGGAQSPDMYANVIKQAFRIEFVELSLNTADRAPRTMDVPSIRTLTQLVDGISKILDVAEKAEAGRRDFATVKTVVDDAIRQVMDVPEGSDGAANTTVIQMLGSMSEVLAAPMDSFTHWVAVTLNIYLNFIDHCIKHYEVDGV</sequence>
<dbReference type="EMBL" id="MF063068">
    <property type="protein sequence ID" value="ARV77345.1"/>
    <property type="molecule type" value="Genomic_DNA"/>
</dbReference>
<evidence type="ECO:0000313" key="2">
    <source>
        <dbReference type="Proteomes" id="UP000224829"/>
    </source>
</evidence>
<evidence type="ECO:0000313" key="1">
    <source>
        <dbReference type="EMBL" id="ARV77345.1"/>
    </source>
</evidence>
<gene>
    <name evidence="1" type="ORF">NOXIFER_176</name>
</gene>
<accession>A0A1Y0SXS4</accession>
<dbReference type="OrthoDB" id="11189at10239"/>
<dbReference type="Proteomes" id="UP000224829">
    <property type="component" value="Segment"/>
</dbReference>
<keyword evidence="2" id="KW-1185">Reference proteome</keyword>